<dbReference type="Ensembl" id="ENSNNAT00000014410.1">
    <property type="protein sequence ID" value="ENSNNAP00000013758.1"/>
    <property type="gene ID" value="ENSNNAG00000009282.1"/>
</dbReference>
<dbReference type="Proteomes" id="UP000694559">
    <property type="component" value="Unplaced"/>
</dbReference>
<dbReference type="AlphaFoldDB" id="A0A8C6XHD8"/>
<reference evidence="1" key="1">
    <citation type="submission" date="2025-08" db="UniProtKB">
        <authorList>
            <consortium name="Ensembl"/>
        </authorList>
    </citation>
    <scope>IDENTIFICATION</scope>
</reference>
<proteinExistence type="predicted"/>
<organism evidence="1 2">
    <name type="scientific">Naja naja</name>
    <name type="common">Indian cobra</name>
    <dbReference type="NCBI Taxonomy" id="35670"/>
    <lineage>
        <taxon>Eukaryota</taxon>
        <taxon>Metazoa</taxon>
        <taxon>Chordata</taxon>
        <taxon>Craniata</taxon>
        <taxon>Vertebrata</taxon>
        <taxon>Euteleostomi</taxon>
        <taxon>Lepidosauria</taxon>
        <taxon>Squamata</taxon>
        <taxon>Bifurcata</taxon>
        <taxon>Unidentata</taxon>
        <taxon>Episquamata</taxon>
        <taxon>Toxicofera</taxon>
        <taxon>Serpentes</taxon>
        <taxon>Colubroidea</taxon>
        <taxon>Elapidae</taxon>
        <taxon>Elapinae</taxon>
        <taxon>Naja</taxon>
    </lineage>
</organism>
<reference evidence="1" key="2">
    <citation type="submission" date="2025-09" db="UniProtKB">
        <authorList>
            <consortium name="Ensembl"/>
        </authorList>
    </citation>
    <scope>IDENTIFICATION</scope>
</reference>
<protein>
    <submittedName>
        <fullName evidence="1">Uncharacterized protein</fullName>
    </submittedName>
</protein>
<keyword evidence="2" id="KW-1185">Reference proteome</keyword>
<sequence>PAGAGMPGQGRHIVRQLQQRDRAQKARFLDLVQACEWRTRGRGGRGPGEGALCTRPEAALLEGRRWKRAGGGALCTRPELPCQFRGEGGGMEEGPRCALHALRGCVAGGEAVEKGRCGGALHTPIGCLANFGGRRKGNGRGRRALC</sequence>
<accession>A0A8C6XHD8</accession>
<evidence type="ECO:0000313" key="1">
    <source>
        <dbReference type="Ensembl" id="ENSNNAP00000013758.1"/>
    </source>
</evidence>
<evidence type="ECO:0000313" key="2">
    <source>
        <dbReference type="Proteomes" id="UP000694559"/>
    </source>
</evidence>
<name>A0A8C6XHD8_NAJNA</name>